<dbReference type="Proteomes" id="UP001215598">
    <property type="component" value="Unassembled WGS sequence"/>
</dbReference>
<evidence type="ECO:0000313" key="2">
    <source>
        <dbReference type="EMBL" id="KAJ7782671.1"/>
    </source>
</evidence>
<dbReference type="GO" id="GO:0004525">
    <property type="term" value="F:ribonuclease III activity"/>
    <property type="evidence" value="ECO:0007669"/>
    <property type="project" value="InterPro"/>
</dbReference>
<gene>
    <name evidence="2" type="ORF">B0H16DRAFT_464582</name>
</gene>
<dbReference type="Gene3D" id="1.10.1520.10">
    <property type="entry name" value="Ribonuclease III domain"/>
    <property type="match status" value="1"/>
</dbReference>
<dbReference type="PROSITE" id="PS50142">
    <property type="entry name" value="RNASE_3_2"/>
    <property type="match status" value="1"/>
</dbReference>
<keyword evidence="3" id="KW-1185">Reference proteome</keyword>
<reference evidence="2" key="1">
    <citation type="submission" date="2023-03" db="EMBL/GenBank/DDBJ databases">
        <title>Massive genome expansion in bonnet fungi (Mycena s.s.) driven by repeated elements and novel gene families across ecological guilds.</title>
        <authorList>
            <consortium name="Lawrence Berkeley National Laboratory"/>
            <person name="Harder C.B."/>
            <person name="Miyauchi S."/>
            <person name="Viragh M."/>
            <person name="Kuo A."/>
            <person name="Thoen E."/>
            <person name="Andreopoulos B."/>
            <person name="Lu D."/>
            <person name="Skrede I."/>
            <person name="Drula E."/>
            <person name="Henrissat B."/>
            <person name="Morin E."/>
            <person name="Kohler A."/>
            <person name="Barry K."/>
            <person name="LaButti K."/>
            <person name="Morin E."/>
            <person name="Salamov A."/>
            <person name="Lipzen A."/>
            <person name="Mereny Z."/>
            <person name="Hegedus B."/>
            <person name="Baldrian P."/>
            <person name="Stursova M."/>
            <person name="Weitz H."/>
            <person name="Taylor A."/>
            <person name="Grigoriev I.V."/>
            <person name="Nagy L.G."/>
            <person name="Martin F."/>
            <person name="Kauserud H."/>
        </authorList>
    </citation>
    <scope>NUCLEOTIDE SEQUENCE</scope>
    <source>
        <strain evidence="2">CBHHK182m</strain>
    </source>
</reference>
<evidence type="ECO:0000313" key="3">
    <source>
        <dbReference type="Proteomes" id="UP001215598"/>
    </source>
</evidence>
<dbReference type="GO" id="GO:0006396">
    <property type="term" value="P:RNA processing"/>
    <property type="evidence" value="ECO:0007669"/>
    <property type="project" value="InterPro"/>
</dbReference>
<organism evidence="2 3">
    <name type="scientific">Mycena metata</name>
    <dbReference type="NCBI Taxonomy" id="1033252"/>
    <lineage>
        <taxon>Eukaryota</taxon>
        <taxon>Fungi</taxon>
        <taxon>Dikarya</taxon>
        <taxon>Basidiomycota</taxon>
        <taxon>Agaricomycotina</taxon>
        <taxon>Agaricomycetes</taxon>
        <taxon>Agaricomycetidae</taxon>
        <taxon>Agaricales</taxon>
        <taxon>Marasmiineae</taxon>
        <taxon>Mycenaceae</taxon>
        <taxon>Mycena</taxon>
    </lineage>
</organism>
<dbReference type="SUPFAM" id="SSF69065">
    <property type="entry name" value="RNase III domain-like"/>
    <property type="match status" value="1"/>
</dbReference>
<protein>
    <recommendedName>
        <fullName evidence="1">RNase III domain-containing protein</fullName>
    </recommendedName>
</protein>
<proteinExistence type="predicted"/>
<name>A0AAD7KCA5_9AGAR</name>
<sequence length="212" mass="23995">MTDVTYHEHFGSVPNTGYRALGMRLCKLAVTALINTKFPCSTGLEKVILRAECLNKGLIARVGLMLNLHRHLRVLRAQEDETHYITAPQSRHAFEALVGALYIQIGWVEVLAWLETLFEPWLEAANAGALRSSGWRRHQEMLKQNKEAAIRAKNAIQIKTVPEARRKVLIQAKQGVKRKAVPDARARYRPTIPLAASLMMSTTSVREVHRRQ</sequence>
<comment type="caution">
    <text evidence="2">The sequence shown here is derived from an EMBL/GenBank/DDBJ whole genome shotgun (WGS) entry which is preliminary data.</text>
</comment>
<dbReference type="InterPro" id="IPR036389">
    <property type="entry name" value="RNase_III_sf"/>
</dbReference>
<dbReference type="AlphaFoldDB" id="A0AAD7KCA5"/>
<feature type="domain" description="RNase III" evidence="1">
    <location>
        <begin position="21"/>
        <end position="106"/>
    </location>
</feature>
<accession>A0AAD7KCA5</accession>
<evidence type="ECO:0000259" key="1">
    <source>
        <dbReference type="PROSITE" id="PS50142"/>
    </source>
</evidence>
<dbReference type="InterPro" id="IPR000999">
    <property type="entry name" value="RNase_III_dom"/>
</dbReference>
<dbReference type="EMBL" id="JARKIB010000003">
    <property type="protein sequence ID" value="KAJ7782671.1"/>
    <property type="molecule type" value="Genomic_DNA"/>
</dbReference>